<dbReference type="AlphaFoldDB" id="A0A6V1TBI4"/>
<dbReference type="EMBL" id="HBIU01012886">
    <property type="protein sequence ID" value="CAE0627167.1"/>
    <property type="molecule type" value="Transcribed_RNA"/>
</dbReference>
<feature type="region of interest" description="Disordered" evidence="1">
    <location>
        <begin position="64"/>
        <end position="95"/>
    </location>
</feature>
<accession>A0A6V1TBI4</accession>
<gene>
    <name evidence="2" type="ORF">HAKA00212_LOCUS5845</name>
</gene>
<evidence type="ECO:0000256" key="1">
    <source>
        <dbReference type="SAM" id="MobiDB-lite"/>
    </source>
</evidence>
<name>A0A6V1TBI4_HETAK</name>
<sequence length="243" mass="26334">MEFLGGVKDGMEPENYEDDDFAIMDDAAMAELEAAISHEFEELAVQGMIEEELLKSVMLQESDRVGQEEEKSKVEETGISVSDAASFNNSNIDPKPSPQIKTLELVENIMGESVALRIVALSGSAYIWCAPARAGAAAAAAAMGPLVCAMNTRFDSMPIVTTLIQSQSSGDDDSGVSMAQRLSKKTGLVCFVSCNIDHSIELLLPNVEKRIVQLLTKFQLVEEEEKSAANIQIKGGDQEQERI</sequence>
<dbReference type="GO" id="GO:0043248">
    <property type="term" value="P:proteasome assembly"/>
    <property type="evidence" value="ECO:0007669"/>
    <property type="project" value="InterPro"/>
</dbReference>
<feature type="compositionally biased region" description="Polar residues" evidence="1">
    <location>
        <begin position="79"/>
        <end position="92"/>
    </location>
</feature>
<organism evidence="2">
    <name type="scientific">Heterosigma akashiwo</name>
    <name type="common">Chromophytic alga</name>
    <name type="synonym">Heterosigma carterae</name>
    <dbReference type="NCBI Taxonomy" id="2829"/>
    <lineage>
        <taxon>Eukaryota</taxon>
        <taxon>Sar</taxon>
        <taxon>Stramenopiles</taxon>
        <taxon>Ochrophyta</taxon>
        <taxon>Raphidophyceae</taxon>
        <taxon>Chattonellales</taxon>
        <taxon>Chattonellaceae</taxon>
        <taxon>Heterosigma</taxon>
    </lineage>
</organism>
<reference evidence="2" key="1">
    <citation type="submission" date="2021-01" db="EMBL/GenBank/DDBJ databases">
        <authorList>
            <person name="Corre E."/>
            <person name="Pelletier E."/>
            <person name="Niang G."/>
            <person name="Scheremetjew M."/>
            <person name="Finn R."/>
            <person name="Kale V."/>
            <person name="Holt S."/>
            <person name="Cochrane G."/>
            <person name="Meng A."/>
            <person name="Brown T."/>
            <person name="Cohen L."/>
        </authorList>
    </citation>
    <scope>NUCLEOTIDE SEQUENCE</scope>
    <source>
        <strain evidence="2">CCMP3107</strain>
    </source>
</reference>
<dbReference type="InterPro" id="IPR032157">
    <property type="entry name" value="PAC4"/>
</dbReference>
<protein>
    <submittedName>
        <fullName evidence="2">Uncharacterized protein</fullName>
    </submittedName>
</protein>
<evidence type="ECO:0000313" key="2">
    <source>
        <dbReference type="EMBL" id="CAE0627167.1"/>
    </source>
</evidence>
<dbReference type="PANTHER" id="PTHR33559:SF1">
    <property type="entry name" value="PROTEASOME ASSEMBLY CHAPERONE 4"/>
    <property type="match status" value="1"/>
</dbReference>
<proteinExistence type="predicted"/>
<feature type="compositionally biased region" description="Basic and acidic residues" evidence="1">
    <location>
        <begin position="64"/>
        <end position="76"/>
    </location>
</feature>
<dbReference type="Pfam" id="PF16093">
    <property type="entry name" value="PAC4"/>
    <property type="match status" value="1"/>
</dbReference>
<dbReference type="PANTHER" id="PTHR33559">
    <property type="entry name" value="PROTEASOME ASSEMBLY CHAPERONE 4"/>
    <property type="match status" value="1"/>
</dbReference>